<evidence type="ECO:0000256" key="13">
    <source>
        <dbReference type="HAMAP-Rule" id="MF_01347"/>
    </source>
</evidence>
<dbReference type="GO" id="GO:0005524">
    <property type="term" value="F:ATP binding"/>
    <property type="evidence" value="ECO:0007669"/>
    <property type="project" value="UniProtKB-UniRule"/>
</dbReference>
<evidence type="ECO:0000313" key="16">
    <source>
        <dbReference type="EMBL" id="QTB60943.1"/>
    </source>
</evidence>
<keyword evidence="10 13" id="KW-0472">Membrane</keyword>
<comment type="function">
    <text evidence="13">Produces ATP from ADP in the presence of a proton gradient across the membrane. The catalytic sites are hosted primarily by the beta subunits.</text>
</comment>
<sequence length="536" mass="55408">MADPQATNGTGAACAERDASDVGDARDEGAGRVVAVRGAVVDVAFDGGALPALNEALTIPVDGAAPILAEVHAHLSDAAVRALALGPTGGLRRGAAVRATGGPIRVPVGDAVLGRLLSVTGAPGDDGAALAADVERRPIHRGAPLLAEQKSANALFATGIKVIDLLAPLAQGGKAAMFGGAGVGKTVLVMELIHAMVERYRGISVFAGIGERSREGHEMLLDMRGSGVLGRTVLVYGQMNEPPGARWRVPLTALAIAEYFRDERAQNVLLLMDNVFRFVQAGAEVSGLLGRLPSRVGYQPTLASEVAALQERIASVEGAAVTAIEAVYVPADDFTDPAVTAIAAHVDSMVVLSRAMAAEGMYPAIDPVASSSILLDPLVVGEAHVEVAIEVRRVIEHYRELQDVIALLGIDELGADDRRLVGRARRLQRFLTQPFAVTEAFTGQAGASVEIADTIAGCRAILRGDCDDWRESSLYMVGTLDDARRKEAAAREADARREAAAAASGAGPGTTSGATSGTTSDPASGSAEPQGARHGR</sequence>
<evidence type="ECO:0000259" key="15">
    <source>
        <dbReference type="SMART" id="SM00382"/>
    </source>
</evidence>
<keyword evidence="3 13" id="KW-0813">Transport</keyword>
<dbReference type="InterPro" id="IPR024034">
    <property type="entry name" value="ATPase_F1/V1_b/a_C"/>
</dbReference>
<dbReference type="InterPro" id="IPR003593">
    <property type="entry name" value="AAA+_ATPase"/>
</dbReference>
<proteinExistence type="inferred from homology"/>
<comment type="similarity">
    <text evidence="2 13">Belongs to the ATPase alpha/beta chains family.</text>
</comment>
<dbReference type="InterPro" id="IPR005722">
    <property type="entry name" value="ATP_synth_F1_bsu"/>
</dbReference>
<dbReference type="Gene3D" id="2.40.10.170">
    <property type="match status" value="1"/>
</dbReference>
<dbReference type="EC" id="7.1.2.2" evidence="13"/>
<gene>
    <name evidence="13" type="primary">atpD</name>
    <name evidence="16" type="ORF">J3D99_24015</name>
</gene>
<dbReference type="InterPro" id="IPR020003">
    <property type="entry name" value="ATPase_a/bsu_AS"/>
</dbReference>
<feature type="domain" description="AAA+ ATPase" evidence="15">
    <location>
        <begin position="171"/>
        <end position="354"/>
    </location>
</feature>
<dbReference type="RefSeq" id="WP_203438982.1">
    <property type="nucleotide sequence ID" value="NZ_CP069361.1"/>
</dbReference>
<keyword evidence="5 13" id="KW-0547">Nucleotide-binding</keyword>
<evidence type="ECO:0000256" key="4">
    <source>
        <dbReference type="ARBA" id="ARBA00022475"/>
    </source>
</evidence>
<dbReference type="SUPFAM" id="SSF50615">
    <property type="entry name" value="N-terminal domain of alpha and beta subunits of F1 ATP synthase"/>
    <property type="match status" value="1"/>
</dbReference>
<dbReference type="CDD" id="cd18110">
    <property type="entry name" value="ATP-synt_F1_beta_C"/>
    <property type="match status" value="1"/>
</dbReference>
<evidence type="ECO:0000256" key="3">
    <source>
        <dbReference type="ARBA" id="ARBA00022448"/>
    </source>
</evidence>
<name>A0A8A4DQ50_BURPE</name>
<dbReference type="InterPro" id="IPR004100">
    <property type="entry name" value="ATPase_F1/V1/A1_a/bsu_N"/>
</dbReference>
<keyword evidence="11 13" id="KW-0139">CF(1)</keyword>
<evidence type="ECO:0000256" key="12">
    <source>
        <dbReference type="ARBA" id="ARBA00023310"/>
    </source>
</evidence>
<evidence type="ECO:0000256" key="8">
    <source>
        <dbReference type="ARBA" id="ARBA00022967"/>
    </source>
</evidence>
<comment type="catalytic activity">
    <reaction evidence="13">
        <text>ATP + H2O + 4 H(+)(in) = ADP + phosphate + 5 H(+)(out)</text>
        <dbReference type="Rhea" id="RHEA:57720"/>
        <dbReference type="ChEBI" id="CHEBI:15377"/>
        <dbReference type="ChEBI" id="CHEBI:15378"/>
        <dbReference type="ChEBI" id="CHEBI:30616"/>
        <dbReference type="ChEBI" id="CHEBI:43474"/>
        <dbReference type="ChEBI" id="CHEBI:456216"/>
        <dbReference type="EC" id="7.1.2.2"/>
    </reaction>
</comment>
<feature type="binding site" evidence="13">
    <location>
        <begin position="179"/>
        <end position="186"/>
    </location>
    <ligand>
        <name>ATP</name>
        <dbReference type="ChEBI" id="CHEBI:30616"/>
    </ligand>
</feature>
<dbReference type="SUPFAM" id="SSF52540">
    <property type="entry name" value="P-loop containing nucleoside triphosphate hydrolases"/>
    <property type="match status" value="1"/>
</dbReference>
<dbReference type="NCBIfam" id="TIGR01039">
    <property type="entry name" value="atpD"/>
    <property type="match status" value="1"/>
</dbReference>
<evidence type="ECO:0000256" key="7">
    <source>
        <dbReference type="ARBA" id="ARBA00022840"/>
    </source>
</evidence>
<dbReference type="PANTHER" id="PTHR15184:SF71">
    <property type="entry name" value="ATP SYNTHASE SUBUNIT BETA, MITOCHONDRIAL"/>
    <property type="match status" value="1"/>
</dbReference>
<dbReference type="SMART" id="SM00382">
    <property type="entry name" value="AAA"/>
    <property type="match status" value="1"/>
</dbReference>
<feature type="compositionally biased region" description="Basic and acidic residues" evidence="14">
    <location>
        <begin position="15"/>
        <end position="26"/>
    </location>
</feature>
<organism evidence="16">
    <name type="scientific">Burkholderia pseudomallei</name>
    <name type="common">Pseudomonas pseudomallei</name>
    <dbReference type="NCBI Taxonomy" id="28450"/>
    <lineage>
        <taxon>Bacteria</taxon>
        <taxon>Pseudomonadati</taxon>
        <taxon>Pseudomonadota</taxon>
        <taxon>Betaproteobacteria</taxon>
        <taxon>Burkholderiales</taxon>
        <taxon>Burkholderiaceae</taxon>
        <taxon>Burkholderia</taxon>
        <taxon>pseudomallei group</taxon>
    </lineage>
</organism>
<evidence type="ECO:0000256" key="6">
    <source>
        <dbReference type="ARBA" id="ARBA00022781"/>
    </source>
</evidence>
<dbReference type="InterPro" id="IPR050053">
    <property type="entry name" value="ATPase_alpha/beta_chains"/>
</dbReference>
<evidence type="ECO:0000256" key="11">
    <source>
        <dbReference type="ARBA" id="ARBA00023196"/>
    </source>
</evidence>
<feature type="region of interest" description="Disordered" evidence="14">
    <location>
        <begin position="488"/>
        <end position="536"/>
    </location>
</feature>
<dbReference type="GO" id="GO:0046933">
    <property type="term" value="F:proton-transporting ATP synthase activity, rotational mechanism"/>
    <property type="evidence" value="ECO:0007669"/>
    <property type="project" value="UniProtKB-UniRule"/>
</dbReference>
<evidence type="ECO:0000256" key="10">
    <source>
        <dbReference type="ARBA" id="ARBA00023136"/>
    </source>
</evidence>
<dbReference type="PROSITE" id="PS00152">
    <property type="entry name" value="ATPASE_ALPHA_BETA"/>
    <property type="match status" value="1"/>
</dbReference>
<dbReference type="SUPFAM" id="SSF47917">
    <property type="entry name" value="C-terminal domain of alpha and beta subunits of F1 ATP synthase"/>
    <property type="match status" value="1"/>
</dbReference>
<dbReference type="HAMAP" id="MF_01347">
    <property type="entry name" value="ATP_synth_beta_bact"/>
    <property type="match status" value="1"/>
</dbReference>
<dbReference type="GO" id="GO:0005886">
    <property type="term" value="C:plasma membrane"/>
    <property type="evidence" value="ECO:0007669"/>
    <property type="project" value="UniProtKB-SubCell"/>
</dbReference>
<feature type="compositionally biased region" description="Basic and acidic residues" evidence="14">
    <location>
        <begin position="488"/>
        <end position="499"/>
    </location>
</feature>
<keyword evidence="8 13" id="KW-1278">Translocase</keyword>
<feature type="compositionally biased region" description="Polar residues" evidence="14">
    <location>
        <begin position="1"/>
        <end position="10"/>
    </location>
</feature>
<evidence type="ECO:0000256" key="5">
    <source>
        <dbReference type="ARBA" id="ARBA00022741"/>
    </source>
</evidence>
<evidence type="ECO:0000256" key="1">
    <source>
        <dbReference type="ARBA" id="ARBA00004370"/>
    </source>
</evidence>
<keyword evidence="7 13" id="KW-0067">ATP-binding</keyword>
<evidence type="ECO:0000256" key="14">
    <source>
        <dbReference type="SAM" id="MobiDB-lite"/>
    </source>
</evidence>
<dbReference type="Gene3D" id="3.40.50.300">
    <property type="entry name" value="P-loop containing nucleotide triphosphate hydrolases"/>
    <property type="match status" value="1"/>
</dbReference>
<dbReference type="Pfam" id="PF02874">
    <property type="entry name" value="ATP-synt_ab_N"/>
    <property type="match status" value="1"/>
</dbReference>
<dbReference type="InterPro" id="IPR000194">
    <property type="entry name" value="ATPase_F1/V1/A1_a/bsu_nucl-bd"/>
</dbReference>
<dbReference type="Pfam" id="PF00006">
    <property type="entry name" value="ATP-synt_ab"/>
    <property type="match status" value="1"/>
</dbReference>
<feature type="region of interest" description="Disordered" evidence="14">
    <location>
        <begin position="1"/>
        <end position="26"/>
    </location>
</feature>
<dbReference type="Pfam" id="PF22919">
    <property type="entry name" value="ATP-synt_VA_C"/>
    <property type="match status" value="1"/>
</dbReference>
<keyword evidence="4 13" id="KW-1003">Cell membrane</keyword>
<dbReference type="AlphaFoldDB" id="A0A8A4DQ50"/>
<dbReference type="CDD" id="cd01133">
    <property type="entry name" value="F1-ATPase_beta_CD"/>
    <property type="match status" value="1"/>
</dbReference>
<keyword evidence="12 13" id="KW-0066">ATP synthesis</keyword>
<accession>A0A8A4DQ50</accession>
<dbReference type="InterPro" id="IPR027417">
    <property type="entry name" value="P-loop_NTPase"/>
</dbReference>
<keyword evidence="9 13" id="KW-0406">Ion transport</keyword>
<feature type="compositionally biased region" description="Low complexity" evidence="14">
    <location>
        <begin position="500"/>
        <end position="527"/>
    </location>
</feature>
<dbReference type="InterPro" id="IPR055190">
    <property type="entry name" value="ATP-synt_VA_C"/>
</dbReference>
<comment type="subcellular location">
    <subcellularLocation>
        <location evidence="13">Cell membrane</location>
        <topology evidence="13">Peripheral membrane protein</topology>
    </subcellularLocation>
    <subcellularLocation>
        <location evidence="1">Membrane</location>
    </subcellularLocation>
</comment>
<evidence type="ECO:0000256" key="9">
    <source>
        <dbReference type="ARBA" id="ARBA00023065"/>
    </source>
</evidence>
<evidence type="ECO:0000256" key="2">
    <source>
        <dbReference type="ARBA" id="ARBA00008936"/>
    </source>
</evidence>
<dbReference type="PANTHER" id="PTHR15184">
    <property type="entry name" value="ATP SYNTHASE"/>
    <property type="match status" value="1"/>
</dbReference>
<dbReference type="Gene3D" id="1.10.1140.10">
    <property type="entry name" value="Bovine Mitochondrial F1-atpase, Atp Synthase Beta Chain, Chain D, domain 3"/>
    <property type="match status" value="1"/>
</dbReference>
<protein>
    <recommendedName>
        <fullName evidence="13">ATP synthase subunit beta</fullName>
        <ecNumber evidence="13">7.1.2.2</ecNumber>
    </recommendedName>
    <alternativeName>
        <fullName evidence="13">ATP synthase F1 sector subunit beta</fullName>
    </alternativeName>
    <alternativeName>
        <fullName evidence="13">F-ATPase subunit beta</fullName>
    </alternativeName>
</protein>
<keyword evidence="6 13" id="KW-0375">Hydrogen ion transport</keyword>
<dbReference type="InterPro" id="IPR036121">
    <property type="entry name" value="ATPase_F1/V1/A1_a/bsu_N_sf"/>
</dbReference>
<reference evidence="16" key="1">
    <citation type="submission" date="2021-03" db="EMBL/GenBank/DDBJ databases">
        <title>Complete genome of Burkholderia pseudomallei_VBP364.</title>
        <authorList>
            <person name="Balaji V."/>
            <person name="Yamuna B."/>
            <person name="Monisha P."/>
        </authorList>
    </citation>
    <scope>NUCLEOTIDE SEQUENCE</scope>
    <source>
        <strain evidence="16">VBP364</strain>
    </source>
</reference>
<dbReference type="EMBL" id="CP071754">
    <property type="protein sequence ID" value="QTB60943.1"/>
    <property type="molecule type" value="Genomic_DNA"/>
</dbReference>
<dbReference type="GO" id="GO:0045259">
    <property type="term" value="C:proton-transporting ATP synthase complex"/>
    <property type="evidence" value="ECO:0007669"/>
    <property type="project" value="UniProtKB-KW"/>
</dbReference>